<dbReference type="Proteomes" id="UP000001304">
    <property type="component" value="Chromosome"/>
</dbReference>
<dbReference type="InterPro" id="IPR018076">
    <property type="entry name" value="T2SS_GspF_dom"/>
</dbReference>
<keyword evidence="3 6" id="KW-0812">Transmembrane</keyword>
<dbReference type="PANTHER" id="PTHR35402:SF1">
    <property type="entry name" value="TYPE II SECRETION SYSTEM PROTEIN GSPF DOMAIN-CONTAINING PROTEIN"/>
    <property type="match status" value="1"/>
</dbReference>
<feature type="transmembrane region" description="Helical" evidence="6">
    <location>
        <begin position="280"/>
        <end position="301"/>
    </location>
</feature>
<keyword evidence="4 6" id="KW-1133">Transmembrane helix</keyword>
<dbReference type="KEGG" id="iag:Igag_1664"/>
<evidence type="ECO:0000256" key="4">
    <source>
        <dbReference type="ARBA" id="ARBA00022989"/>
    </source>
</evidence>
<feature type="transmembrane region" description="Helical" evidence="6">
    <location>
        <begin position="12"/>
        <end position="35"/>
    </location>
</feature>
<evidence type="ECO:0000256" key="3">
    <source>
        <dbReference type="ARBA" id="ARBA00022692"/>
    </source>
</evidence>
<gene>
    <name evidence="8" type="ordered locus">Igag_1664</name>
</gene>
<dbReference type="STRING" id="583356.Igag_1664"/>
<organism evidence="8 9">
    <name type="scientific">Ignisphaera aggregans (strain DSM 17230 / JCM 13409 / AQ1.S1)</name>
    <dbReference type="NCBI Taxonomy" id="583356"/>
    <lineage>
        <taxon>Archaea</taxon>
        <taxon>Thermoproteota</taxon>
        <taxon>Thermoprotei</taxon>
        <taxon>Desulfurococcales</taxon>
        <taxon>Desulfurococcaceae</taxon>
        <taxon>Ignisphaera</taxon>
    </lineage>
</organism>
<evidence type="ECO:0000256" key="2">
    <source>
        <dbReference type="ARBA" id="ARBA00022475"/>
    </source>
</evidence>
<dbReference type="AlphaFoldDB" id="E0SRT1"/>
<evidence type="ECO:0000259" key="7">
    <source>
        <dbReference type="Pfam" id="PF00482"/>
    </source>
</evidence>
<sequence length="302" mass="33920">MSIRGRDIYMAIAIAVLMIAIYIVMPSLIAIFIGFDMYRRFTSIKIYISRGAIPFPVLASSATYLLISTIISIASESLYFIYRNRMVLINMLRKQVLDFIPLTSSYVATGASLLTSLEESAKIIGRPLSDYVYRYVEFVKMGRDPVESFDECFKIFPSDLRAILSSIAIAITSGGRVSEMLMYADRYSRQMARLEELRRNRIEGYKAVIFLAIVAFIISAIVTLVLLKTMTRIAIGTPLITGSIDIAEVVTHYYISSIVLIVISSIAISRIVYGDVVHAYKYISIISLLSGIVFSITFLYIF</sequence>
<keyword evidence="2" id="KW-1003">Cell membrane</keyword>
<feature type="transmembrane region" description="Helical" evidence="6">
    <location>
        <begin position="55"/>
        <end position="75"/>
    </location>
</feature>
<evidence type="ECO:0000256" key="6">
    <source>
        <dbReference type="SAM" id="Phobius"/>
    </source>
</evidence>
<reference evidence="8 9" key="1">
    <citation type="journal article" date="2010" name="Stand. Genomic Sci.">
        <title>Complete genome sequence of Ignisphaera aggregans type strain (AQ1.S1).</title>
        <authorList>
            <person name="Goker M."/>
            <person name="Held B."/>
            <person name="Lapidus A."/>
            <person name="Nolan M."/>
            <person name="Spring S."/>
            <person name="Yasawong M."/>
            <person name="Lucas S."/>
            <person name="Glavina Del Rio T."/>
            <person name="Tice H."/>
            <person name="Cheng J.F."/>
            <person name="Goodwin L."/>
            <person name="Tapia R."/>
            <person name="Pitluck S."/>
            <person name="Liolios K."/>
            <person name="Ivanova N."/>
            <person name="Mavromatis K."/>
            <person name="Mikhailova N."/>
            <person name="Pati A."/>
            <person name="Chen A."/>
            <person name="Palaniappan K."/>
            <person name="Brambilla E."/>
            <person name="Land M."/>
            <person name="Hauser L."/>
            <person name="Chang Y.J."/>
            <person name="Jeffries C.D."/>
            <person name="Brettin T."/>
            <person name="Detter J.C."/>
            <person name="Han C."/>
            <person name="Rohde M."/>
            <person name="Sikorski J."/>
            <person name="Woyke T."/>
            <person name="Bristow J."/>
            <person name="Eisen J.A."/>
            <person name="Markowitz V."/>
            <person name="Hugenholtz P."/>
            <person name="Kyrpides N.C."/>
            <person name="Klenk H.P."/>
        </authorList>
    </citation>
    <scope>NUCLEOTIDE SEQUENCE [LARGE SCALE GENOMIC DNA]</scope>
    <source>
        <strain evidence="9">DSM 17230 / JCM 13409 / AQ1.S1</strain>
    </source>
</reference>
<evidence type="ECO:0000256" key="1">
    <source>
        <dbReference type="ARBA" id="ARBA00004651"/>
    </source>
</evidence>
<protein>
    <submittedName>
        <fullName evidence="8">Type II secretion system F domain</fullName>
    </submittedName>
</protein>
<keyword evidence="5 6" id="KW-0472">Membrane</keyword>
<feature type="transmembrane region" description="Helical" evidence="6">
    <location>
        <begin position="205"/>
        <end position="227"/>
    </location>
</feature>
<feature type="transmembrane region" description="Helical" evidence="6">
    <location>
        <begin position="253"/>
        <end position="273"/>
    </location>
</feature>
<dbReference type="Pfam" id="PF00482">
    <property type="entry name" value="T2SSF"/>
    <property type="match status" value="1"/>
</dbReference>
<accession>E0SRT1</accession>
<dbReference type="BioCyc" id="IAGG583356:GHAH-1652-MONOMER"/>
<dbReference type="GO" id="GO:0005886">
    <property type="term" value="C:plasma membrane"/>
    <property type="evidence" value="ECO:0007669"/>
    <property type="project" value="UniProtKB-SubCell"/>
</dbReference>
<evidence type="ECO:0000313" key="9">
    <source>
        <dbReference type="Proteomes" id="UP000001304"/>
    </source>
</evidence>
<comment type="subcellular location">
    <subcellularLocation>
        <location evidence="1">Cell membrane</location>
        <topology evidence="1">Multi-pass membrane protein</topology>
    </subcellularLocation>
</comment>
<dbReference type="EMBL" id="CP002098">
    <property type="protein sequence ID" value="ADM28462.1"/>
    <property type="molecule type" value="Genomic_DNA"/>
</dbReference>
<evidence type="ECO:0000256" key="5">
    <source>
        <dbReference type="ARBA" id="ARBA00023136"/>
    </source>
</evidence>
<dbReference type="HOGENOM" id="CLU_920123_0_0_2"/>
<dbReference type="InterPro" id="IPR056569">
    <property type="entry name" value="ArlJ-like"/>
</dbReference>
<evidence type="ECO:0000313" key="8">
    <source>
        <dbReference type="EMBL" id="ADM28462.1"/>
    </source>
</evidence>
<proteinExistence type="predicted"/>
<name>E0SRT1_IGNAA</name>
<feature type="domain" description="Type II secretion system protein GspF" evidence="7">
    <location>
        <begin position="102"/>
        <end position="226"/>
    </location>
</feature>
<keyword evidence="9" id="KW-1185">Reference proteome</keyword>
<dbReference type="PANTHER" id="PTHR35402">
    <property type="entry name" value="INTEGRAL MEMBRANE PROTEIN-RELATED"/>
    <property type="match status" value="1"/>
</dbReference>